<evidence type="ECO:0000256" key="2">
    <source>
        <dbReference type="ARBA" id="ARBA00022737"/>
    </source>
</evidence>
<evidence type="ECO:0000313" key="7">
    <source>
        <dbReference type="Proteomes" id="UP001642360"/>
    </source>
</evidence>
<proteinExistence type="predicted"/>
<dbReference type="GO" id="GO:0006952">
    <property type="term" value="P:defense response"/>
    <property type="evidence" value="ECO:0007669"/>
    <property type="project" value="UniProtKB-KW"/>
</dbReference>
<dbReference type="Pfam" id="PF23598">
    <property type="entry name" value="LRR_14"/>
    <property type="match status" value="1"/>
</dbReference>
<evidence type="ECO:0000256" key="1">
    <source>
        <dbReference type="ARBA" id="ARBA00022614"/>
    </source>
</evidence>
<gene>
    <name evidence="6" type="ORF">ILEXP_LOCUS43020</name>
</gene>
<sequence>MAAESKVEHPGQKALELLEKEEKVSTIVLVGKHEIGKTWMAKKISGQAISKGLVDTVLWAYLDKMYDDKTIHESFARQMSMYSTTKEGGNGDKEEVLEGVVEKDPNILREKIYATLADRSLLLVLDSEGIKMNESDLMKLLCFPKSPRVKKLITTTNEGGWHDIAAAKEEVIVIEVPPLSREDKLSLLRQRAGTEVYEIPEVKALAEKFIDQNVDLTPVAIVMLAKALSYRGHGSAAVQVLEDALEESKNYSFKQLLRSGYDKVPDGVLIDCSCEGSHFFRDRGSVHFIELIAYWIIEGYLGDIDSIDKAYEEGHRVLMELIHCQILKKVEENVKGNHLRMERAELSLDDHYRGGFGSTATLGLAKVFKVGEWDGIGEITQANGMMKSVPRSNKKELSTLLLDGNHFSREVSTNFLQSMNLLQVLVLFNPGLSSVQSLSSMNMLKVLVLRGCDLLAHIEDLEKLTDLSVLEISGAKSLKKIPDVFHHMTKLRSLNLSAPQIEELPASFYGLTELRWLILKGCSCLKEMQSLKKFEKLLVLNLSGATSLEKFPEKNVKALEKLETLDLSNTSIKSIPILRGIRALTHLSASDCHGVERLRSIQSLTNLQVLDLSGSSIEEFRDQSFNSNDKLRILDLSRTEISWLPSNLSDPRQLYLKGCLRLTELPFIDSLKSLEALDLSGASNLEKINDKFFQNLKKLRVLNLSETKVKDLPPLSTLCNLRQLLLSGCLSLKTLPTLDSLSKLEVLDLSGCNALTVIKDKSFEQMSHLQRLTLSATKIEKLPSLSKLGNLRHLSLRKCTNLKLEVPLNFPSCLEALNLCGISSLTRADFLEHMGHLRVLDLSETELEQLPPLSNLKNLVHLSLRGCEKLETLPLLEEHTKLEILDLSGTRVKPMPSLTKLSNLHQFLPSNCLSSEEIKNLPYEISELTQLEQSHQTDMGVLGAGSGKGQSLPEEQWGISTLPVPYSNSHRPFISLSNSEFFQRLEKEPQLWETSFKQFQFSVHPMEEQTEIRGIELYKDKSIFRDLQFQARYFSDLREQGKSLEIHDFGNFPKGIEVVLSRSEYVFLIHNSFIKSLCDLGANNIKVMRGCGIERCTNMESIFHVEKEEIDTTLEILWVSYAIKLSSIYSGDLQYVGFRNLKRLYLDCCPELPCVFSKSQRPESLEILHIKFCDKLENLFELEEMSKECILPKLRELLLCGLPALKKIECELPALKSLEVRECPMFANDLFLPKLPTTLETLKIKFCHKLETLFEPETSANNTLSSLHTLHLWGLPKLRSIQAEMPSLQHPIVKQCPKLQMRLASQSGPPVLNT</sequence>
<reference evidence="6 7" key="1">
    <citation type="submission" date="2024-02" db="EMBL/GenBank/DDBJ databases">
        <authorList>
            <person name="Vignale AGUSTIN F."/>
            <person name="Sosa J E."/>
            <person name="Modenutti C."/>
        </authorList>
    </citation>
    <scope>NUCLEOTIDE SEQUENCE [LARGE SCALE GENOMIC DNA]</scope>
</reference>
<keyword evidence="2" id="KW-0677">Repeat</keyword>
<dbReference type="InterPro" id="IPR002182">
    <property type="entry name" value="NB-ARC"/>
</dbReference>
<feature type="domain" description="NB-ARC" evidence="3">
    <location>
        <begin position="12"/>
        <end position="192"/>
    </location>
</feature>
<dbReference type="Gene3D" id="3.40.50.300">
    <property type="entry name" value="P-loop containing nucleotide triphosphate hydrolases"/>
    <property type="match status" value="1"/>
</dbReference>
<dbReference type="PRINTS" id="PR00364">
    <property type="entry name" value="DISEASERSIST"/>
</dbReference>
<dbReference type="SUPFAM" id="SSF52058">
    <property type="entry name" value="L domain-like"/>
    <property type="match status" value="2"/>
</dbReference>
<keyword evidence="7" id="KW-1185">Reference proteome</keyword>
<evidence type="ECO:0008006" key="8">
    <source>
        <dbReference type="Google" id="ProtNLM"/>
    </source>
</evidence>
<organism evidence="6 7">
    <name type="scientific">Ilex paraguariensis</name>
    <name type="common">yerba mate</name>
    <dbReference type="NCBI Taxonomy" id="185542"/>
    <lineage>
        <taxon>Eukaryota</taxon>
        <taxon>Viridiplantae</taxon>
        <taxon>Streptophyta</taxon>
        <taxon>Embryophyta</taxon>
        <taxon>Tracheophyta</taxon>
        <taxon>Spermatophyta</taxon>
        <taxon>Magnoliopsida</taxon>
        <taxon>eudicotyledons</taxon>
        <taxon>Gunneridae</taxon>
        <taxon>Pentapetalae</taxon>
        <taxon>asterids</taxon>
        <taxon>campanulids</taxon>
        <taxon>Aquifoliales</taxon>
        <taxon>Aquifoliaceae</taxon>
        <taxon>Ilex</taxon>
    </lineage>
</organism>
<dbReference type="GO" id="GO:0051707">
    <property type="term" value="P:response to other organism"/>
    <property type="evidence" value="ECO:0007669"/>
    <property type="project" value="UniProtKB-ARBA"/>
</dbReference>
<feature type="domain" description="Disease resistance protein At4g27190-like leucine-rich repeats" evidence="4">
    <location>
        <begin position="1214"/>
        <end position="1300"/>
    </location>
</feature>
<dbReference type="EMBL" id="CAUOFW020006168">
    <property type="protein sequence ID" value="CAK9173285.1"/>
    <property type="molecule type" value="Genomic_DNA"/>
</dbReference>
<dbReference type="Proteomes" id="UP001642360">
    <property type="component" value="Unassembled WGS sequence"/>
</dbReference>
<dbReference type="Pfam" id="PF00931">
    <property type="entry name" value="NB-ARC"/>
    <property type="match status" value="1"/>
</dbReference>
<dbReference type="PANTHER" id="PTHR47186">
    <property type="entry name" value="LEUCINE-RICH REPEAT-CONTAINING PROTEIN 57"/>
    <property type="match status" value="1"/>
</dbReference>
<dbReference type="InterPro" id="IPR032675">
    <property type="entry name" value="LRR_dom_sf"/>
</dbReference>
<dbReference type="SUPFAM" id="SSF52047">
    <property type="entry name" value="RNI-like"/>
    <property type="match status" value="1"/>
</dbReference>
<evidence type="ECO:0000259" key="5">
    <source>
        <dbReference type="Pfam" id="PF23598"/>
    </source>
</evidence>
<dbReference type="InterPro" id="IPR027417">
    <property type="entry name" value="P-loop_NTPase"/>
</dbReference>
<dbReference type="PANTHER" id="PTHR47186:SF14">
    <property type="entry name" value="PROTEIN KINASE DOMAIN-CONTAINING PROTEIN"/>
    <property type="match status" value="1"/>
</dbReference>
<accession>A0ABC8TUW1</accession>
<dbReference type="InterPro" id="IPR001611">
    <property type="entry name" value="Leu-rich_rpt"/>
</dbReference>
<dbReference type="SUPFAM" id="SSF52540">
    <property type="entry name" value="P-loop containing nucleoside triphosphate hydrolases"/>
    <property type="match status" value="1"/>
</dbReference>
<comment type="caution">
    <text evidence="6">The sequence shown here is derived from an EMBL/GenBank/DDBJ whole genome shotgun (WGS) entry which is preliminary data.</text>
</comment>
<dbReference type="InterPro" id="IPR055414">
    <property type="entry name" value="LRR_R13L4/SHOC2-like"/>
</dbReference>
<feature type="domain" description="Disease resistance R13L4/SHOC-2-like LRR" evidence="5">
    <location>
        <begin position="425"/>
        <end position="565"/>
    </location>
</feature>
<dbReference type="Gene3D" id="3.80.10.10">
    <property type="entry name" value="Ribonuclease Inhibitor"/>
    <property type="match status" value="5"/>
</dbReference>
<evidence type="ECO:0000259" key="3">
    <source>
        <dbReference type="Pfam" id="PF00931"/>
    </source>
</evidence>
<name>A0ABC8TUW1_9AQUA</name>
<evidence type="ECO:0000259" key="4">
    <source>
        <dbReference type="Pfam" id="PF23247"/>
    </source>
</evidence>
<dbReference type="SMART" id="SM00369">
    <property type="entry name" value="LRR_TYP"/>
    <property type="match status" value="9"/>
</dbReference>
<dbReference type="InterPro" id="IPR003591">
    <property type="entry name" value="Leu-rich_rpt_typical-subtyp"/>
</dbReference>
<dbReference type="Pfam" id="PF13855">
    <property type="entry name" value="LRR_8"/>
    <property type="match status" value="2"/>
</dbReference>
<dbReference type="Pfam" id="PF23247">
    <property type="entry name" value="LRR_RPS2"/>
    <property type="match status" value="1"/>
</dbReference>
<dbReference type="PROSITE" id="PS51450">
    <property type="entry name" value="LRR"/>
    <property type="match status" value="4"/>
</dbReference>
<evidence type="ECO:0000313" key="6">
    <source>
        <dbReference type="EMBL" id="CAK9173285.1"/>
    </source>
</evidence>
<protein>
    <recommendedName>
        <fullName evidence="8">NB-ARC domain-containing protein</fullName>
    </recommendedName>
</protein>
<dbReference type="InterPro" id="IPR057135">
    <property type="entry name" value="At4g27190-like_LRR"/>
</dbReference>
<keyword evidence="1" id="KW-0433">Leucine-rich repeat</keyword>